<organism evidence="12 13">
    <name type="scientific">Arthrobotrys flagrans</name>
    <name type="common">Nematode-trapping fungus</name>
    <name type="synonym">Trichothecium flagrans</name>
    <dbReference type="NCBI Taxonomy" id="97331"/>
    <lineage>
        <taxon>Eukaryota</taxon>
        <taxon>Fungi</taxon>
        <taxon>Dikarya</taxon>
        <taxon>Ascomycota</taxon>
        <taxon>Pezizomycotina</taxon>
        <taxon>Orbiliomycetes</taxon>
        <taxon>Orbiliales</taxon>
        <taxon>Orbiliaceae</taxon>
        <taxon>Arthrobotrys</taxon>
    </lineage>
</organism>
<evidence type="ECO:0000256" key="10">
    <source>
        <dbReference type="SAM" id="MobiDB-lite"/>
    </source>
</evidence>
<evidence type="ECO:0000256" key="6">
    <source>
        <dbReference type="ARBA" id="ARBA00023163"/>
    </source>
</evidence>
<dbReference type="Pfam" id="PF08638">
    <property type="entry name" value="Med14"/>
    <property type="match status" value="1"/>
</dbReference>
<dbReference type="OrthoDB" id="205099at2759"/>
<evidence type="ECO:0000256" key="1">
    <source>
        <dbReference type="ARBA" id="ARBA00004123"/>
    </source>
</evidence>
<keyword evidence="4 9" id="KW-0805">Transcription regulation</keyword>
<name>A0A437ABQ1_ARTFL</name>
<comment type="similarity">
    <text evidence="2 9">Belongs to the Mediator complex subunit 14 family.</text>
</comment>
<dbReference type="InterPro" id="IPR013947">
    <property type="entry name" value="Mediator_Med14"/>
</dbReference>
<gene>
    <name evidence="12" type="ORF">DFL_002871</name>
</gene>
<dbReference type="VEuPathDB" id="FungiDB:DFL_002871"/>
<dbReference type="InterPro" id="IPR055122">
    <property type="entry name" value="Med14_N"/>
</dbReference>
<evidence type="ECO:0000256" key="2">
    <source>
        <dbReference type="ARBA" id="ARBA00007813"/>
    </source>
</evidence>
<keyword evidence="7 9" id="KW-0539">Nucleus</keyword>
<dbReference type="GO" id="GO:0006357">
    <property type="term" value="P:regulation of transcription by RNA polymerase II"/>
    <property type="evidence" value="ECO:0007669"/>
    <property type="project" value="InterPro"/>
</dbReference>
<dbReference type="Proteomes" id="UP000283090">
    <property type="component" value="Unassembled WGS sequence"/>
</dbReference>
<dbReference type="GO" id="GO:0016592">
    <property type="term" value="C:mediator complex"/>
    <property type="evidence" value="ECO:0007669"/>
    <property type="project" value="UniProtKB-UniRule"/>
</dbReference>
<evidence type="ECO:0000256" key="7">
    <source>
        <dbReference type="ARBA" id="ARBA00023242"/>
    </source>
</evidence>
<keyword evidence="5 9" id="KW-0010">Activator</keyword>
<evidence type="ECO:0000256" key="5">
    <source>
        <dbReference type="ARBA" id="ARBA00023159"/>
    </source>
</evidence>
<evidence type="ECO:0000256" key="9">
    <source>
        <dbReference type="RuleBase" id="RU365082"/>
    </source>
</evidence>
<feature type="region of interest" description="Disordered" evidence="10">
    <location>
        <begin position="1"/>
        <end position="53"/>
    </location>
</feature>
<evidence type="ECO:0000259" key="11">
    <source>
        <dbReference type="Pfam" id="PF08638"/>
    </source>
</evidence>
<dbReference type="GO" id="GO:0003712">
    <property type="term" value="F:transcription coregulator activity"/>
    <property type="evidence" value="ECO:0007669"/>
    <property type="project" value="UniProtKB-UniRule"/>
</dbReference>
<protein>
    <recommendedName>
        <fullName evidence="3 9">Mediator of RNA polymerase II transcription subunit 14</fullName>
    </recommendedName>
    <alternativeName>
        <fullName evidence="8 9">Mediator complex subunit 14</fullName>
    </alternativeName>
</protein>
<dbReference type="GeneID" id="93585182"/>
<dbReference type="EMBL" id="SAEB01000003">
    <property type="protein sequence ID" value="RVD88695.1"/>
    <property type="molecule type" value="Genomic_DNA"/>
</dbReference>
<keyword evidence="13" id="KW-1185">Reference proteome</keyword>
<evidence type="ECO:0000313" key="13">
    <source>
        <dbReference type="Proteomes" id="UP000283090"/>
    </source>
</evidence>
<evidence type="ECO:0000313" key="12">
    <source>
        <dbReference type="EMBL" id="RVD88695.1"/>
    </source>
</evidence>
<reference evidence="12 13" key="1">
    <citation type="submission" date="2019-01" db="EMBL/GenBank/DDBJ databases">
        <title>Intercellular communication is required for trap formation in the nematode-trapping fungus Duddingtonia flagrans.</title>
        <authorList>
            <person name="Youssar L."/>
            <person name="Wernet V."/>
            <person name="Hensel N."/>
            <person name="Hildebrandt H.-G."/>
            <person name="Fischer R."/>
        </authorList>
    </citation>
    <scope>NUCLEOTIDE SEQUENCE [LARGE SCALE GENOMIC DNA]</scope>
    <source>
        <strain evidence="12 13">CBS H-5679</strain>
    </source>
</reference>
<comment type="subcellular location">
    <subcellularLocation>
        <location evidence="1 9">Nucleus</location>
    </subcellularLocation>
</comment>
<dbReference type="GO" id="GO:0070847">
    <property type="term" value="C:core mediator complex"/>
    <property type="evidence" value="ECO:0007669"/>
    <property type="project" value="TreeGrafter"/>
</dbReference>
<evidence type="ECO:0000256" key="4">
    <source>
        <dbReference type="ARBA" id="ARBA00023015"/>
    </source>
</evidence>
<proteinExistence type="inferred from homology"/>
<comment type="subunit">
    <text evidence="9">Component of the Mediator complex.</text>
</comment>
<feature type="domain" description="Mediator complex subunit MED14 N-terminal" evidence="11">
    <location>
        <begin position="75"/>
        <end position="262"/>
    </location>
</feature>
<dbReference type="PANTHER" id="PTHR12809:SF2">
    <property type="entry name" value="MEDIATOR OF RNA POLYMERASE II TRANSCRIPTION SUBUNIT 14"/>
    <property type="match status" value="1"/>
</dbReference>
<keyword evidence="6 9" id="KW-0804">Transcription</keyword>
<comment type="function">
    <text evidence="9">Component of the Mediator complex, a coactivator involved in the regulated transcription of nearly all RNA polymerase II-dependent genes. Mediator functions as a bridge to convey information from gene-specific regulatory proteins to the basal RNA polymerase II transcription machinery. Mediator is recruited to promoters by direct interactions with regulatory proteins and serves as a scaffold for the assembly of a functional preinitiation complex with RNA polymerase II and the general transcription factors.</text>
</comment>
<evidence type="ECO:0000256" key="3">
    <source>
        <dbReference type="ARBA" id="ARBA00019619"/>
    </source>
</evidence>
<comment type="caution">
    <text evidence="12">The sequence shown here is derived from an EMBL/GenBank/DDBJ whole genome shotgun (WGS) entry which is preliminary data.</text>
</comment>
<evidence type="ECO:0000256" key="8">
    <source>
        <dbReference type="ARBA" id="ARBA00032007"/>
    </source>
</evidence>
<dbReference type="AlphaFoldDB" id="A0A437ABQ1"/>
<dbReference type="RefSeq" id="XP_067494239.1">
    <property type="nucleotide sequence ID" value="XM_067631721.1"/>
</dbReference>
<sequence>MPAAIEINGHGSHDGNPSNTGIVNGNGKGREGLSAMGTPQRMDGSPMTDEDPSTALVNLSLDEAPPLPHITFGFQSLGKIIDRTVQSSYGKLLELVDSLQEGNDIARRKRLMKYVSDTRQQFIKVLVLAQWAGKNADVSKVIDLKVWMDTQRVNFEKVVWEVVEAQRAMVHAKIPNPDLATAVRTLSTGDPPRTSAREYYVPPKPLTSKEILKTFQNINTLLHIRFNLHDIPPVYFNQYEISSGRVTFTSPHEFELDMSIADEDHTSQLYFIDLRLIFKPALKALPMDRLRGELEVRGNEILKNKGLVGIYDFLHDFVMTHKIAILRRQFLEMVQGKWSDTLYINMIKRTLVVQYWLGKPGAKNWIEIGIRKGSPDQGVSSSLSFRWMRDAKEASITDITFDVGNLSAESLLKSVIAKHTAYILKSIYRHLNRLPNFSVDHLNLQLTSDTSSLSKLTVQLTPSRDLTVIIEPITGRFALQRPSHMVIRGENGMNQLADAANKAHETISKIRFMTMQEEIELRAKSMGWEILKMLNPRISDLKKFFGSATMYIMYMRKKSWSDNWILAISLGVTGDFWWIVEINEATRGGWTINDAQRLPISGNQQVTYQFLENLERMVASFITLYTNTRKLSAEGIDYRLIPTNNTGAAIMIPTLNINFKALTKSDWGANNLRMSLHDLDRKGNITVLVEGRMKTPMTRLHSADLSAAKSDVAFHPRSGTFIMQFVVSVGSIVTDAISERLHRIERLIGFITTVQKYKLTAKTVTLGKIGFIYNKKPELSAEVTFDGEHEMELVFDTPTTNPHRRISSFLRTLLNQRGLTAVVGTLCLTLPLLAALDMIEDNSPEDEVFVLARSSEWYRIEYLKKNFVIDIKLRTRRDSVWWFIHDPMLRSQLQETSHHDAVQRLRHIWMLSGSQFEGLKNGLVANKDAVGKILWKIHTTIMSPELPEGSEAAVIDE</sequence>
<dbReference type="PANTHER" id="PTHR12809">
    <property type="entry name" value="MEDIATOR COMPLEX SUBUNIT"/>
    <property type="match status" value="1"/>
</dbReference>
<dbReference type="Pfam" id="PF26204">
    <property type="entry name" value="Med14_fung"/>
    <property type="match status" value="1"/>
</dbReference>
<dbReference type="STRING" id="97331.A0A437ABQ1"/>
<accession>A0A437ABQ1</accession>